<feature type="region of interest" description="Disordered" evidence="2">
    <location>
        <begin position="21"/>
        <end position="111"/>
    </location>
</feature>
<organism evidence="3 4">
    <name type="scientific">Sanguibacter inulinus</name>
    <dbReference type="NCBI Taxonomy" id="60922"/>
    <lineage>
        <taxon>Bacteria</taxon>
        <taxon>Bacillati</taxon>
        <taxon>Actinomycetota</taxon>
        <taxon>Actinomycetes</taxon>
        <taxon>Micrococcales</taxon>
        <taxon>Sanguibacteraceae</taxon>
        <taxon>Sanguibacter</taxon>
    </lineage>
</organism>
<proteinExistence type="predicted"/>
<gene>
    <name evidence="3" type="ORF">HZZ10_05520</name>
</gene>
<keyword evidence="3" id="KW-0449">Lipoprotein</keyword>
<dbReference type="RefSeq" id="WP_179912743.1">
    <property type="nucleotide sequence ID" value="NZ_JACBYE010000009.1"/>
</dbReference>
<sequence length="240" mass="24345">MRTSLLVRSSVALLATGMVLSGCSSDGDEKVASPVSAEATDDATDESTDEPTEDSDDDSTEDATDEATEDSTDDADDSGDGSVDGTQVIDVDGSDKDLTLEIPTGWQPSDAMDSSPFIIFVAVSPEVYEAFSPNVVVTVEDVPSGASEDDIFANHTAAALSLDSTEPDGSTGTVGGYPSHTVSGLREGPSGEQLAQSSTLVIVEGDDGSTVALALALTTHADDSAGRDVLSGVLSSATIS</sequence>
<keyword evidence="1" id="KW-0732">Signal</keyword>
<dbReference type="Pfam" id="PF10738">
    <property type="entry name" value="Lpp-LpqN"/>
    <property type="match status" value="1"/>
</dbReference>
<dbReference type="EMBL" id="JACBYE010000009">
    <property type="protein sequence ID" value="NYS92985.1"/>
    <property type="molecule type" value="Genomic_DNA"/>
</dbReference>
<name>A0A853EQV1_9MICO</name>
<evidence type="ECO:0000256" key="2">
    <source>
        <dbReference type="SAM" id="MobiDB-lite"/>
    </source>
</evidence>
<dbReference type="Proteomes" id="UP000561011">
    <property type="component" value="Unassembled WGS sequence"/>
</dbReference>
<feature type="region of interest" description="Disordered" evidence="2">
    <location>
        <begin position="163"/>
        <end position="192"/>
    </location>
</feature>
<evidence type="ECO:0000256" key="1">
    <source>
        <dbReference type="ARBA" id="ARBA00022729"/>
    </source>
</evidence>
<keyword evidence="4" id="KW-1185">Reference proteome</keyword>
<dbReference type="AlphaFoldDB" id="A0A853EQV1"/>
<dbReference type="InterPro" id="IPR019674">
    <property type="entry name" value="Lipoprotein_LpqN/LpqT-like"/>
</dbReference>
<accession>A0A853EQV1</accession>
<dbReference type="PROSITE" id="PS51257">
    <property type="entry name" value="PROKAR_LIPOPROTEIN"/>
    <property type="match status" value="1"/>
</dbReference>
<evidence type="ECO:0000313" key="4">
    <source>
        <dbReference type="Proteomes" id="UP000561011"/>
    </source>
</evidence>
<feature type="compositionally biased region" description="Acidic residues" evidence="2">
    <location>
        <begin position="39"/>
        <end position="79"/>
    </location>
</feature>
<comment type="caution">
    <text evidence="3">The sequence shown here is derived from an EMBL/GenBank/DDBJ whole genome shotgun (WGS) entry which is preliminary data.</text>
</comment>
<reference evidence="3 4" key="1">
    <citation type="submission" date="2020-07" db="EMBL/GenBank/DDBJ databases">
        <title>MOT database genomes.</title>
        <authorList>
            <person name="Joseph S."/>
            <person name="Aduse-Opoku J."/>
            <person name="Hashim A."/>
            <person name="Wade W."/>
            <person name="Curtis M."/>
        </authorList>
    </citation>
    <scope>NUCLEOTIDE SEQUENCE [LARGE SCALE GENOMIC DNA]</scope>
    <source>
        <strain evidence="3 4">DSM 100099</strain>
    </source>
</reference>
<dbReference type="Gene3D" id="3.40.1000.10">
    <property type="entry name" value="Mog1/PsbP, alpha/beta/alpha sandwich"/>
    <property type="match status" value="1"/>
</dbReference>
<evidence type="ECO:0000313" key="3">
    <source>
        <dbReference type="EMBL" id="NYS92985.1"/>
    </source>
</evidence>
<protein>
    <submittedName>
        <fullName evidence="3">LpqN/LpqT family lipoprotein</fullName>
    </submittedName>
</protein>